<dbReference type="RefSeq" id="WP_209044431.1">
    <property type="nucleotide sequence ID" value="NZ_JAAORC010000002.1"/>
</dbReference>
<sequence>MVSTFLKLEGEEISTSVIIKNVLDFDQEIADIITTVFTNIDDIDRFKQTNPEFDNQWNIGDFFDKPILLKMGGYCKGGFSDSSWAIYLSGIGCLIFDDPLTISDFCNLYLWNNEEDRFIWNASIEENNDLSKIKSLSDSNKNVNAVNIEFNKYQEWDEDTLYVKSNFSEVANQIKLHPYESLKREDEYIFDSDNSFDFDILSEISQIWPLRSCF</sequence>
<comment type="caution">
    <text evidence="1">The sequence shown here is derived from an EMBL/GenBank/DDBJ whole genome shotgun (WGS) entry which is preliminary data.</text>
</comment>
<proteinExistence type="predicted"/>
<evidence type="ECO:0000313" key="1">
    <source>
        <dbReference type="EMBL" id="MBO8223100.1"/>
    </source>
</evidence>
<reference evidence="1" key="1">
    <citation type="submission" date="2020-03" db="EMBL/GenBank/DDBJ databases">
        <title>Genome differentiation and subclade ecological adaptation of Prochlorococcus HLII clade in the global ocean.</title>
        <authorList>
            <person name="Yan W."/>
            <person name="Fen X."/>
            <person name="Zhang W."/>
        </authorList>
    </citation>
    <scope>NUCLEOTIDE SEQUENCE</scope>
    <source>
        <strain evidence="1">XMU1401</strain>
    </source>
</reference>
<dbReference type="EMBL" id="JAAORC010000002">
    <property type="protein sequence ID" value="MBO8223100.1"/>
    <property type="molecule type" value="Genomic_DNA"/>
</dbReference>
<dbReference type="Proteomes" id="UP000666562">
    <property type="component" value="Unassembled WGS sequence"/>
</dbReference>
<accession>A0A8I2BKI0</accession>
<evidence type="ECO:0000313" key="2">
    <source>
        <dbReference type="Proteomes" id="UP000666562"/>
    </source>
</evidence>
<organism evidence="1 2">
    <name type="scientific">Prochlorococcus marinus str. XMU1401</name>
    <dbReference type="NCBI Taxonomy" id="2052594"/>
    <lineage>
        <taxon>Bacteria</taxon>
        <taxon>Bacillati</taxon>
        <taxon>Cyanobacteriota</taxon>
        <taxon>Cyanophyceae</taxon>
        <taxon>Synechococcales</taxon>
        <taxon>Prochlorococcaceae</taxon>
        <taxon>Prochlorococcus</taxon>
    </lineage>
</organism>
<dbReference type="AlphaFoldDB" id="A0A8I2BKI0"/>
<gene>
    <name evidence="1" type="ORF">HA142_06195</name>
</gene>
<protein>
    <submittedName>
        <fullName evidence="1">Uncharacterized protein</fullName>
    </submittedName>
</protein>
<name>A0A8I2BKI0_PROMR</name>